<evidence type="ECO:0000256" key="12">
    <source>
        <dbReference type="ARBA" id="ARBA00049244"/>
    </source>
</evidence>
<evidence type="ECO:0000256" key="10">
    <source>
        <dbReference type="ARBA" id="ARBA00022932"/>
    </source>
</evidence>
<dbReference type="CDD" id="cd07435">
    <property type="entry name" value="PHP_PolIIIA_POLC"/>
    <property type="match status" value="1"/>
</dbReference>
<dbReference type="OrthoDB" id="9804290at2"/>
<dbReference type="CDD" id="cd04484">
    <property type="entry name" value="polC_OBF"/>
    <property type="match status" value="1"/>
</dbReference>
<evidence type="ECO:0000256" key="4">
    <source>
        <dbReference type="ARBA" id="ARBA00022679"/>
    </source>
</evidence>
<evidence type="ECO:0000256" key="7">
    <source>
        <dbReference type="ARBA" id="ARBA00022722"/>
    </source>
</evidence>
<dbReference type="InterPro" id="IPR040982">
    <property type="entry name" value="DNA_pol3_finger"/>
</dbReference>
<dbReference type="Pfam" id="PF02811">
    <property type="entry name" value="PHP"/>
    <property type="match status" value="1"/>
</dbReference>
<dbReference type="EMBL" id="SLUN01000012">
    <property type="protein sequence ID" value="TCL69410.1"/>
    <property type="molecule type" value="Genomic_DNA"/>
</dbReference>
<keyword evidence="18" id="KW-1185">Reference proteome</keyword>
<dbReference type="Gene3D" id="6.10.140.1510">
    <property type="match status" value="1"/>
</dbReference>
<gene>
    <name evidence="13" type="primary">polC</name>
    <name evidence="17" type="ORF">EDC14_1012107</name>
</gene>
<dbReference type="SMART" id="SM00481">
    <property type="entry name" value="POLIIIAc"/>
    <property type="match status" value="1"/>
</dbReference>
<evidence type="ECO:0000259" key="16">
    <source>
        <dbReference type="SMART" id="SM00481"/>
    </source>
</evidence>
<dbReference type="Pfam" id="PF14579">
    <property type="entry name" value="HHH_6"/>
    <property type="match status" value="1"/>
</dbReference>
<comment type="caution">
    <text evidence="17">The sequence shown here is derived from an EMBL/GenBank/DDBJ whole genome shotgun (WGS) entry which is preliminary data.</text>
</comment>
<dbReference type="InterPro" id="IPR004013">
    <property type="entry name" value="PHP_dom"/>
</dbReference>
<evidence type="ECO:0000259" key="15">
    <source>
        <dbReference type="SMART" id="SM00479"/>
    </source>
</evidence>
<dbReference type="InterPro" id="IPR012337">
    <property type="entry name" value="RNaseH-like_sf"/>
</dbReference>
<dbReference type="Gene3D" id="1.10.150.700">
    <property type="entry name" value="PolC, middle finger domain"/>
    <property type="match status" value="1"/>
</dbReference>
<dbReference type="RefSeq" id="WP_132014424.1">
    <property type="nucleotide sequence ID" value="NZ_SLUN01000012.1"/>
</dbReference>
<dbReference type="Proteomes" id="UP000295008">
    <property type="component" value="Unassembled WGS sequence"/>
</dbReference>
<dbReference type="Pfam" id="PF17657">
    <property type="entry name" value="DNA_pol3_finger"/>
    <property type="match status" value="1"/>
</dbReference>
<dbReference type="GO" id="GO:0006261">
    <property type="term" value="P:DNA-templated DNA replication"/>
    <property type="evidence" value="ECO:0007669"/>
    <property type="project" value="UniProtKB-UniRule"/>
</dbReference>
<dbReference type="EC" id="2.7.7.7" evidence="13"/>
<dbReference type="InterPro" id="IPR012340">
    <property type="entry name" value="NA-bd_OB-fold"/>
</dbReference>
<evidence type="ECO:0000256" key="6">
    <source>
        <dbReference type="ARBA" id="ARBA00022705"/>
    </source>
</evidence>
<dbReference type="NCBIfam" id="TIGR01405">
    <property type="entry name" value="polC_Gram_pos"/>
    <property type="match status" value="1"/>
</dbReference>
<evidence type="ECO:0000256" key="9">
    <source>
        <dbReference type="ARBA" id="ARBA00022839"/>
    </source>
</evidence>
<dbReference type="FunFam" id="3.30.420.10:FF:000045">
    <property type="entry name" value="3'-5' exonuclease DinG"/>
    <property type="match status" value="1"/>
</dbReference>
<evidence type="ECO:0000256" key="14">
    <source>
        <dbReference type="SAM" id="MobiDB-lite"/>
    </source>
</evidence>
<dbReference type="NCBIfam" id="NF001688">
    <property type="entry name" value="PRK00448.1"/>
    <property type="match status" value="1"/>
</dbReference>
<dbReference type="GO" id="GO:0005737">
    <property type="term" value="C:cytoplasm"/>
    <property type="evidence" value="ECO:0007669"/>
    <property type="project" value="UniProtKB-SubCell"/>
</dbReference>
<dbReference type="Pfam" id="PF01336">
    <property type="entry name" value="tRNA_anti-codon"/>
    <property type="match status" value="1"/>
</dbReference>
<dbReference type="PANTHER" id="PTHR32294">
    <property type="entry name" value="DNA POLYMERASE III SUBUNIT ALPHA"/>
    <property type="match status" value="1"/>
</dbReference>
<dbReference type="InterPro" id="IPR006308">
    <property type="entry name" value="Pol_III_a_PolC-type_gram_pos"/>
</dbReference>
<evidence type="ECO:0000256" key="8">
    <source>
        <dbReference type="ARBA" id="ARBA00022801"/>
    </source>
</evidence>
<feature type="domain" description="Polymerase/histidinol phosphatase N-terminal" evidence="16">
    <location>
        <begin position="335"/>
        <end position="402"/>
    </location>
</feature>
<evidence type="ECO:0000256" key="2">
    <source>
        <dbReference type="ARBA" id="ARBA00004496"/>
    </source>
</evidence>
<keyword evidence="4 13" id="KW-0808">Transferase</keyword>
<feature type="domain" description="Exonuclease" evidence="15">
    <location>
        <begin position="421"/>
        <end position="587"/>
    </location>
</feature>
<evidence type="ECO:0000313" key="18">
    <source>
        <dbReference type="Proteomes" id="UP000295008"/>
    </source>
</evidence>
<dbReference type="InterPro" id="IPR004805">
    <property type="entry name" value="DnaE2/DnaE/PolC"/>
</dbReference>
<dbReference type="InterPro" id="IPR004365">
    <property type="entry name" value="NA-bd_OB_tRNA"/>
</dbReference>
<evidence type="ECO:0000256" key="13">
    <source>
        <dbReference type="HAMAP-Rule" id="MF_00356"/>
    </source>
</evidence>
<dbReference type="GO" id="GO:0008408">
    <property type="term" value="F:3'-5' exonuclease activity"/>
    <property type="evidence" value="ECO:0007669"/>
    <property type="project" value="UniProtKB-UniRule"/>
</dbReference>
<dbReference type="Pfam" id="PF07733">
    <property type="entry name" value="DNA_pol3_alpha"/>
    <property type="match status" value="2"/>
</dbReference>
<dbReference type="GO" id="GO:0003887">
    <property type="term" value="F:DNA-directed DNA polymerase activity"/>
    <property type="evidence" value="ECO:0007669"/>
    <property type="project" value="UniProtKB-UniRule"/>
</dbReference>
<keyword evidence="9 13" id="KW-0269">Exonuclease</keyword>
<dbReference type="Gene3D" id="3.30.420.10">
    <property type="entry name" value="Ribonuclease H-like superfamily/Ribonuclease H"/>
    <property type="match status" value="1"/>
</dbReference>
<evidence type="ECO:0000256" key="3">
    <source>
        <dbReference type="ARBA" id="ARBA00022490"/>
    </source>
</evidence>
<dbReference type="Gene3D" id="2.40.50.140">
    <property type="entry name" value="Nucleic acid-binding proteins"/>
    <property type="match status" value="1"/>
</dbReference>
<evidence type="ECO:0000313" key="17">
    <source>
        <dbReference type="EMBL" id="TCL69410.1"/>
    </source>
</evidence>
<dbReference type="PANTHER" id="PTHR32294:SF5">
    <property type="entry name" value="DNA POLYMERASE III POLC-TYPE"/>
    <property type="match status" value="1"/>
</dbReference>
<comment type="catalytic activity">
    <reaction evidence="12 13">
        <text>DNA(n) + a 2'-deoxyribonucleoside 5'-triphosphate = DNA(n+1) + diphosphate</text>
        <dbReference type="Rhea" id="RHEA:22508"/>
        <dbReference type="Rhea" id="RHEA-COMP:17339"/>
        <dbReference type="Rhea" id="RHEA-COMP:17340"/>
        <dbReference type="ChEBI" id="CHEBI:33019"/>
        <dbReference type="ChEBI" id="CHEBI:61560"/>
        <dbReference type="ChEBI" id="CHEBI:173112"/>
        <dbReference type="EC" id="2.7.7.7"/>
    </reaction>
</comment>
<comment type="subcellular location">
    <subcellularLocation>
        <location evidence="2 13">Cytoplasm</location>
    </subcellularLocation>
</comment>
<keyword evidence="6 13" id="KW-0235">DNA replication</keyword>
<evidence type="ECO:0000256" key="11">
    <source>
        <dbReference type="ARBA" id="ARBA00025611"/>
    </source>
</evidence>
<comment type="function">
    <text evidence="11">DNA polymerase III is a complex, multichain enzyme responsible for most of the replicative synthesis in bacteria. This DNA polymerase also exhibits 3' to 5' exonuclease activity. The alpha chain is the DNA polymerase.</text>
</comment>
<dbReference type="InterPro" id="IPR044923">
    <property type="entry name" value="PolC_middle_finger_sf"/>
</dbReference>
<dbReference type="InterPro" id="IPR036397">
    <property type="entry name" value="RNaseH_sf"/>
</dbReference>
<dbReference type="Gene3D" id="1.10.150.870">
    <property type="match status" value="1"/>
</dbReference>
<dbReference type="InterPro" id="IPR013520">
    <property type="entry name" value="Ribonucl_H"/>
</dbReference>
<dbReference type="Gene3D" id="3.20.20.140">
    <property type="entry name" value="Metal-dependent hydrolases"/>
    <property type="match status" value="2"/>
</dbReference>
<evidence type="ECO:0000256" key="5">
    <source>
        <dbReference type="ARBA" id="ARBA00022695"/>
    </source>
</evidence>
<keyword evidence="3 13" id="KW-0963">Cytoplasm</keyword>
<proteinExistence type="inferred from homology"/>
<sequence length="1437" mass="161583">MSEQYLIKPDNRSLKVFKGIEEVSFSFPITPVLEGGLIQEILVNTKDSSWTITLLLANDLLPEQLAELEDALQSMPLGISKVKIKVVCPSNLPTLQERLDSNWNRFSMAAAAKFPGVNGWLIEAKFRLLQDRLLEVQVRNDAGVSYLSRRHEELAELLQDFVLERLRLEFVVGDFEEQILDTQSRMEQEEAEAIQALLKSAPPPQERTAPSGKSGNSSEIYGKRINAEPIPINQLHEEQEGVVIRGEVCRWEAKVSKTGKKFYLGDLTDYSDSISFKIFPRGEHQIEEHLREGVWITIRGSLQYDPYSKELNLMVSDINRAEPVKRMDLAPEKRIELHLHTKMSAMDATAEAAAAVKLAAQWGHPAIAITDHGVVQAFPEAYQAGKKAGIKVLYGVEGYLVNDGVPIVIDAPEEQTIAESTFVVFDLETTGFNPWKEDLLEIGAVKLQNGRVVGEFHRMIKPGKAISAEIQKLTGITPDMVENAPDPATVLTEFMQFAAGAVLVAHNAQFDVGFIKAKQQLFFDQKIRPSFLDTLTLARSVWPSLKSYRLNNLAKELGLELVNHHRAVDDAACAAGILLKALEKVADRNFQNLNDLNILIKEGGVDHLKTYHIIILAKNQVGLKNLYRLVSDSHVQYFHRHPRIPRSRLVELKEGLLLGAACEAGEFYQALLDGATDEQLLEIAHFYDYLEIQPLANNQFLIDSGRVASVAELQENNRRICHIAQQLEKPVVATCDAHFLHPHEEIYRRILLMGQGFEDADKKTPLYFRTTDEMLAEFAYLGKELAETVVIKNPRWILEQIGDVKPIPEEFHPPIIDGADQEIREMSYRRAKELYGDPLPQLVEDRLEWELKSIIGHGYAVLYLIAHKLVKKSLDDNYLVGSRGSVGSSFVATMCNITEVNPLPAHYRCPDCLYSEFKETGSIGSGYDLPPQNCPRCGKEMNRNGQDIPFATFMGFEGDKEPDIDLNFSGDYQSTVHHYTEELFGKGFVFRAGTITGLAEKMAFGFVKGYMEDKGLRLRQAEINRLVKGCTGVRRSTGQHPGGMVVVPRNEEIYSFTPIQYPANDKNAEWITTHFDFHGALEGRLVKLDILGHDDPTVIRMLQDLTGIDPKSVTMGDPEIMRIFTSVEPLGLTPEQLGFDLGTLGIPEFGTGFVRQMLTETKPTTFSELIYISGLSHGTNVWLGNAQELIKSGKVKLAEVISTRDDIMNYLLFKKLPPKSAFKIMEKVRKGKGLEPDDIKLMKEHQVPDWYIDSCLKIKYMFPKAHAVAYVMMAFRIAYFKVKYPEAYYATYFSVRADEFDADIVVHGETAVRSALEDIRAKGNDATQKEKNLETILEMVLEAILRGIKFLRVDIYRSHPHKFQITPEGLLPPLAALQGLGDNAATYIANAREEGEFRSIEDLKSRARLTSAVIEVLQKHGCLKGMSETDQLELFSF</sequence>
<accession>A0A4R1RTK7</accession>
<comment type="similarity">
    <text evidence="13">Belongs to the DNA polymerase type-C family. PolC subfamily.</text>
</comment>
<organism evidence="17 18">
    <name type="scientific">Hydrogenispora ethanolica</name>
    <dbReference type="NCBI Taxonomy" id="1082276"/>
    <lineage>
        <taxon>Bacteria</taxon>
        <taxon>Bacillati</taxon>
        <taxon>Bacillota</taxon>
        <taxon>Hydrogenispora</taxon>
    </lineage>
</organism>
<keyword evidence="10 13" id="KW-0239">DNA-directed DNA polymerase</keyword>
<keyword evidence="7 13" id="KW-0540">Nuclease</keyword>
<dbReference type="InterPro" id="IPR003141">
    <property type="entry name" value="Pol/His_phosphatase_N"/>
</dbReference>
<dbReference type="InterPro" id="IPR011708">
    <property type="entry name" value="DNA_pol3_alpha_NTPase_dom"/>
</dbReference>
<dbReference type="Pfam" id="PF00929">
    <property type="entry name" value="RNase_T"/>
    <property type="match status" value="1"/>
</dbReference>
<dbReference type="Gene3D" id="3.30.1900.20">
    <property type="match status" value="2"/>
</dbReference>
<reference evidence="17 18" key="1">
    <citation type="submission" date="2019-03" db="EMBL/GenBank/DDBJ databases">
        <title>Genomic Encyclopedia of Type Strains, Phase IV (KMG-IV): sequencing the most valuable type-strain genomes for metagenomic binning, comparative biology and taxonomic classification.</title>
        <authorList>
            <person name="Goeker M."/>
        </authorList>
    </citation>
    <scope>NUCLEOTIDE SEQUENCE [LARGE SCALE GENOMIC DNA]</scope>
    <source>
        <strain evidence="17 18">LX-B</strain>
    </source>
</reference>
<dbReference type="SUPFAM" id="SSF53098">
    <property type="entry name" value="Ribonuclease H-like"/>
    <property type="match status" value="1"/>
</dbReference>
<dbReference type="SMART" id="SM00479">
    <property type="entry name" value="EXOIII"/>
    <property type="match status" value="1"/>
</dbReference>
<evidence type="ECO:0000256" key="1">
    <source>
        <dbReference type="ARBA" id="ARBA00003452"/>
    </source>
</evidence>
<dbReference type="InterPro" id="IPR029460">
    <property type="entry name" value="DNAPol_HHH"/>
</dbReference>
<keyword evidence="5 13" id="KW-0548">Nucleotidyltransferase</keyword>
<dbReference type="CDD" id="cd06127">
    <property type="entry name" value="DEDDh"/>
    <property type="match status" value="1"/>
</dbReference>
<name>A0A4R1RTK7_HYDET</name>
<dbReference type="InterPro" id="IPR006054">
    <property type="entry name" value="DnaQ"/>
</dbReference>
<feature type="region of interest" description="Disordered" evidence="14">
    <location>
        <begin position="200"/>
        <end position="219"/>
    </location>
</feature>
<dbReference type="HAMAP" id="MF_00356">
    <property type="entry name" value="DNApol_PolC"/>
    <property type="match status" value="1"/>
</dbReference>
<keyword evidence="8 13" id="KW-0378">Hydrolase</keyword>
<dbReference type="GO" id="GO:0003677">
    <property type="term" value="F:DNA binding"/>
    <property type="evidence" value="ECO:0007669"/>
    <property type="project" value="UniProtKB-UniRule"/>
</dbReference>
<dbReference type="NCBIfam" id="TIGR00573">
    <property type="entry name" value="dnaq"/>
    <property type="match status" value="1"/>
</dbReference>
<protein>
    <recommendedName>
        <fullName evidence="13">DNA polymerase III PolC-type</fullName>
        <shortName evidence="13">PolIII</shortName>
        <ecNumber evidence="13">2.7.7.7</ecNumber>
    </recommendedName>
</protein>
<comment type="function">
    <text evidence="1 13">Required for replicative DNA synthesis. This DNA polymerase also exhibits 3' to 5' exonuclease activity.</text>
</comment>